<name>A0A9N9IVT5_9GLOM</name>
<sequence length="43" mass="4574">VSSDGQARDSSRDARDNSGNAIIPAETYGNLGNNLWIPRASRA</sequence>
<evidence type="ECO:0000256" key="1">
    <source>
        <dbReference type="SAM" id="MobiDB-lite"/>
    </source>
</evidence>
<evidence type="ECO:0000313" key="3">
    <source>
        <dbReference type="Proteomes" id="UP000789759"/>
    </source>
</evidence>
<comment type="caution">
    <text evidence="2">The sequence shown here is derived from an EMBL/GenBank/DDBJ whole genome shotgun (WGS) entry which is preliminary data.</text>
</comment>
<dbReference type="Proteomes" id="UP000789759">
    <property type="component" value="Unassembled WGS sequence"/>
</dbReference>
<organism evidence="2 3">
    <name type="scientific">Cetraspora pellucida</name>
    <dbReference type="NCBI Taxonomy" id="1433469"/>
    <lineage>
        <taxon>Eukaryota</taxon>
        <taxon>Fungi</taxon>
        <taxon>Fungi incertae sedis</taxon>
        <taxon>Mucoromycota</taxon>
        <taxon>Glomeromycotina</taxon>
        <taxon>Glomeromycetes</taxon>
        <taxon>Diversisporales</taxon>
        <taxon>Gigasporaceae</taxon>
        <taxon>Cetraspora</taxon>
    </lineage>
</organism>
<dbReference type="AlphaFoldDB" id="A0A9N9IVT5"/>
<reference evidence="2" key="1">
    <citation type="submission" date="2021-06" db="EMBL/GenBank/DDBJ databases">
        <authorList>
            <person name="Kallberg Y."/>
            <person name="Tangrot J."/>
            <person name="Rosling A."/>
        </authorList>
    </citation>
    <scope>NUCLEOTIDE SEQUENCE</scope>
    <source>
        <strain evidence="2">FL966</strain>
    </source>
</reference>
<feature type="region of interest" description="Disordered" evidence="1">
    <location>
        <begin position="1"/>
        <end position="25"/>
    </location>
</feature>
<protein>
    <submittedName>
        <fullName evidence="2">12650_t:CDS:1</fullName>
    </submittedName>
</protein>
<accession>A0A9N9IVT5</accession>
<proteinExistence type="predicted"/>
<gene>
    <name evidence="2" type="ORF">CPELLU_LOCUS14791</name>
</gene>
<evidence type="ECO:0000313" key="2">
    <source>
        <dbReference type="EMBL" id="CAG8752480.1"/>
    </source>
</evidence>
<keyword evidence="3" id="KW-1185">Reference proteome</keyword>
<feature type="compositionally biased region" description="Basic and acidic residues" evidence="1">
    <location>
        <begin position="1"/>
        <end position="16"/>
    </location>
</feature>
<dbReference type="EMBL" id="CAJVQA010018168">
    <property type="protein sequence ID" value="CAG8752480.1"/>
    <property type="molecule type" value="Genomic_DNA"/>
</dbReference>
<feature type="non-terminal residue" evidence="2">
    <location>
        <position position="1"/>
    </location>
</feature>